<organism evidence="20 21">
    <name type="scientific">Alcaligenes xylosoxydans xylosoxydans</name>
    <name type="common">Achromobacter xylosoxidans</name>
    <dbReference type="NCBI Taxonomy" id="85698"/>
    <lineage>
        <taxon>Bacteria</taxon>
        <taxon>Pseudomonadati</taxon>
        <taxon>Pseudomonadota</taxon>
        <taxon>Betaproteobacteria</taxon>
        <taxon>Burkholderiales</taxon>
        <taxon>Alcaligenaceae</taxon>
        <taxon>Achromobacter</taxon>
    </lineage>
</organism>
<evidence type="ECO:0000256" key="6">
    <source>
        <dbReference type="ARBA" id="ARBA00022525"/>
    </source>
</evidence>
<name>A0A2L0PTD4_ALCXX</name>
<dbReference type="InterPro" id="IPR005546">
    <property type="entry name" value="Autotransporte_beta"/>
</dbReference>
<dbReference type="NCBIfam" id="TIGR01414">
    <property type="entry name" value="autotrans_barl"/>
    <property type="match status" value="1"/>
</dbReference>
<dbReference type="GO" id="GO:0004252">
    <property type="term" value="F:serine-type endopeptidase activity"/>
    <property type="evidence" value="ECO:0007669"/>
    <property type="project" value="InterPro"/>
</dbReference>
<evidence type="ECO:0000256" key="16">
    <source>
        <dbReference type="SAM" id="MobiDB-lite"/>
    </source>
</evidence>
<evidence type="ECO:0000313" key="20">
    <source>
        <dbReference type="EMBL" id="AUZ17966.1"/>
    </source>
</evidence>
<dbReference type="Pfam" id="PF02395">
    <property type="entry name" value="Peptidase_S6"/>
    <property type="match status" value="1"/>
</dbReference>
<evidence type="ECO:0000256" key="17">
    <source>
        <dbReference type="SAM" id="Phobius"/>
    </source>
</evidence>
<dbReference type="InterPro" id="IPR012332">
    <property type="entry name" value="Autotransporter_pectin_lyase_C"/>
</dbReference>
<keyword evidence="5" id="KW-1134">Transmembrane beta strand</keyword>
<dbReference type="EMBL" id="CP014060">
    <property type="protein sequence ID" value="AUZ17966.1"/>
    <property type="molecule type" value="Genomic_DNA"/>
</dbReference>
<dbReference type="SUPFAM" id="SSF51126">
    <property type="entry name" value="Pectin lyase-like"/>
    <property type="match status" value="1"/>
</dbReference>
<keyword evidence="8 17" id="KW-0812">Transmembrane</keyword>
<dbReference type="InterPro" id="IPR006315">
    <property type="entry name" value="OM_autotransptr_brl_dom"/>
</dbReference>
<dbReference type="Gene3D" id="2.160.20.20">
    <property type="match status" value="2"/>
</dbReference>
<feature type="transmembrane region" description="Helical" evidence="17">
    <location>
        <begin position="46"/>
        <end position="67"/>
    </location>
</feature>
<keyword evidence="7" id="KW-0645">Protease</keyword>
<dbReference type="GO" id="GO:0005576">
    <property type="term" value="C:extracellular region"/>
    <property type="evidence" value="ECO:0007669"/>
    <property type="project" value="UniProtKB-SubCell"/>
</dbReference>
<keyword evidence="12" id="KW-0720">Serine protease</keyword>
<dbReference type="RefSeq" id="WP_104021475.1">
    <property type="nucleotide sequence ID" value="NZ_CP014060.2"/>
</dbReference>
<evidence type="ECO:0000256" key="2">
    <source>
        <dbReference type="ARBA" id="ARBA00004418"/>
    </source>
</evidence>
<dbReference type="GO" id="GO:0009986">
    <property type="term" value="C:cell surface"/>
    <property type="evidence" value="ECO:0007669"/>
    <property type="project" value="UniProtKB-SubCell"/>
</dbReference>
<feature type="compositionally biased region" description="Low complexity" evidence="16">
    <location>
        <begin position="1304"/>
        <end position="1413"/>
    </location>
</feature>
<dbReference type="InterPro" id="IPR000710">
    <property type="entry name" value="Peptidase_S6"/>
</dbReference>
<evidence type="ECO:0000256" key="7">
    <source>
        <dbReference type="ARBA" id="ARBA00022670"/>
    </source>
</evidence>
<evidence type="ECO:0000256" key="14">
    <source>
        <dbReference type="ARBA" id="ARBA00023145"/>
    </source>
</evidence>
<keyword evidence="10" id="KW-0574">Periplasm</keyword>
<comment type="subcellular location">
    <subcellularLocation>
        <location evidence="3">Cell outer membrane</location>
        <topology evidence="3">Multi-pass membrane protein</topology>
    </subcellularLocation>
    <subcellularLocation>
        <location evidence="1">Cell surface</location>
    </subcellularLocation>
    <subcellularLocation>
        <location evidence="2">Periplasm</location>
    </subcellularLocation>
    <subcellularLocation>
        <location evidence="4">Secreted</location>
    </subcellularLocation>
</comment>
<evidence type="ECO:0000256" key="12">
    <source>
        <dbReference type="ARBA" id="ARBA00022825"/>
    </source>
</evidence>
<evidence type="ECO:0000256" key="10">
    <source>
        <dbReference type="ARBA" id="ARBA00022764"/>
    </source>
</evidence>
<dbReference type="Pfam" id="PF24078">
    <property type="entry name" value="Beta-sol_PIC_HAP1_IgA0_2nd"/>
    <property type="match status" value="1"/>
</dbReference>
<dbReference type="Proteomes" id="UP000060602">
    <property type="component" value="Chromosome"/>
</dbReference>
<evidence type="ECO:0000313" key="21">
    <source>
        <dbReference type="Proteomes" id="UP000060602"/>
    </source>
</evidence>
<keyword evidence="9" id="KW-0732">Signal</keyword>
<evidence type="ECO:0000256" key="5">
    <source>
        <dbReference type="ARBA" id="ARBA00022452"/>
    </source>
</evidence>
<dbReference type="Gene3D" id="2.40.10.120">
    <property type="match status" value="1"/>
</dbReference>
<feature type="domain" description="Peptidase S6" evidence="19">
    <location>
        <begin position="65"/>
        <end position="337"/>
    </location>
</feature>
<dbReference type="InterPro" id="IPR011050">
    <property type="entry name" value="Pectin_lyase_fold/virulence"/>
</dbReference>
<dbReference type="PROSITE" id="PS51691">
    <property type="entry name" value="PEPTIDASE_S6"/>
    <property type="match status" value="1"/>
</dbReference>
<dbReference type="SUPFAM" id="SSF103515">
    <property type="entry name" value="Autotransporter"/>
    <property type="match status" value="1"/>
</dbReference>
<dbReference type="GO" id="GO:0006508">
    <property type="term" value="P:proteolysis"/>
    <property type="evidence" value="ECO:0007669"/>
    <property type="project" value="UniProtKB-KW"/>
</dbReference>
<dbReference type="InterPro" id="IPR030396">
    <property type="entry name" value="Peptidase_S6_dom"/>
</dbReference>
<reference evidence="21" key="1">
    <citation type="submission" date="2015-12" db="EMBL/GenBank/DDBJ databases">
        <title>FDA dAtabase for Regulatory Grade micrObial Sequences (FDA-ARGOS): Supporting development and validation of Infectious Disease Dx tests.</title>
        <authorList>
            <person name="Case J."/>
            <person name="Tallon L."/>
            <person name="Sadzewicz L."/>
            <person name="Sengamalay N."/>
            <person name="Ott S."/>
            <person name="Godinez A."/>
            <person name="Nagaraj S."/>
            <person name="Nadendla S."/>
            <person name="Sichtig H."/>
        </authorList>
    </citation>
    <scope>NUCLEOTIDE SEQUENCE [LARGE SCALE GENOMIC DNA]</scope>
    <source>
        <strain evidence="21">FDAARGOS_147</strain>
    </source>
</reference>
<dbReference type="GO" id="GO:0009279">
    <property type="term" value="C:cell outer membrane"/>
    <property type="evidence" value="ECO:0007669"/>
    <property type="project" value="UniProtKB-SubCell"/>
</dbReference>
<evidence type="ECO:0000256" key="8">
    <source>
        <dbReference type="ARBA" id="ARBA00022692"/>
    </source>
</evidence>
<accession>A0A2L0PTD4</accession>
<gene>
    <name evidence="20" type="ORF">AL504_02415</name>
</gene>
<dbReference type="GO" id="GO:0042597">
    <property type="term" value="C:periplasmic space"/>
    <property type="evidence" value="ECO:0007669"/>
    <property type="project" value="UniProtKB-SubCell"/>
</dbReference>
<evidence type="ECO:0000256" key="4">
    <source>
        <dbReference type="ARBA" id="ARBA00004613"/>
    </source>
</evidence>
<evidence type="ECO:0000259" key="19">
    <source>
        <dbReference type="PROSITE" id="PS51691"/>
    </source>
</evidence>
<feature type="region of interest" description="Disordered" evidence="16">
    <location>
        <begin position="1301"/>
        <end position="1413"/>
    </location>
</feature>
<dbReference type="SMART" id="SM00869">
    <property type="entry name" value="Autotransporter"/>
    <property type="match status" value="1"/>
</dbReference>
<evidence type="ECO:0000256" key="11">
    <source>
        <dbReference type="ARBA" id="ARBA00022801"/>
    </source>
</evidence>
<dbReference type="InterPro" id="IPR036709">
    <property type="entry name" value="Autotransporte_beta_dom_sf"/>
</dbReference>
<sequence length="1774" mass="189322">MNKIHSLKYNHQNQLVAVSEVCGGRKRGSATGSTRRARAKGQRARLAIALRLIAASLSPGAACASYVSIDIPYQTYRDFAENKGAFQPGALGVPIYNKSGQLRGHLSDTIPFIDFSSVSDDKAIETLIAPQYAVGVAHNSRHDTTRFAGMRYFQIRRDVHPGYDPTIASEYDFDINRMGKLVTDVAPVATSALSKASMPSLSATSPDLWTEEDKRRFPLFYRVGTGRQLVGNHPEKGHDPRLASLEAGLHELDYAYAWATGGIITPTWSNDTFVIAAGDNGLLPSYVQDGDSGSPLFAWDARQKQWVIAGTSAHLTLIPGRPAYAYWSHVFQDYLASVLAKDNDPDVTFAEGKGPLLWSFDRGQGSGRLTQQDRVFLMHGYRKTPGFAPANGGSELDFDGLDAGKNLSFRVESGKGSGEITLLDSVHQGAGALTFHDSFTVSPATDQTWMGAGIDVKENATVTWRVNGVAGDNLHKVGPGTLIIAGKGANPGGLRVGDGKVVLSQQPDMGGKVQAFDSITLSSGRPEVVLGDAWQVDPDHIQWGARGGVLDINGNDITFNQLPDNAKDHGATIANRAARKATVKVNLKPIGPAAVVDYIIMPSRAGTGLRGDLYKRGVNYFVLKQNNFATVPAPASQTSDDYWEYAGQFLGAALDKANERKREYFPARTAFIFAGTLKDNIDVNIANQTNTIFIADGDIAIGDNTLSARQGELVFQGHPVIHATNTPDAAQKLRDLGDDSVRTQSVSFDQPDWQSRHFNLGNLALTDTTFRLARNATLLGDIDARRAGVILGSALLYIDKNDGGPLAQEPERGSSIASADADKSRYQGKITLKENSTLEIRELFEGAIDASESAITVLSDQAALTGHSRFAGSALTLEHGAHLKASGGWHDDGTVTVADGAALTLSGAPAGPAHYFTQAIALQGDNANLHLAPGSHSFSDLSSTAASRIALGSSTAADAPATVYAGSANAALASMRIHDNAHWIVTGDSTLKQLQASKALLSFDDMDRTRNEFLTQAQSASALAVNASPMAAIQPAYTLTADTLAASNSTFSFRVDPYGGDHDRLTVTTALSGSGNTLRVAAFGDRPATATPRARETLLLDAPSSAPTDLFQLEQAGTDAAAADGNPWLGGLAVSHDAGQRQWWFISMRNDAPWQLTRDRQFDALHLPTGGRVELSQPLADWTPRTLQTDALTASGVHFSLTARPQTGESDTIRISTLAQGGDNSLDLTLLVQNPVPDSGNGSLLLASAPLTTADGYFKAGSITQGLTVYVPNVEIVSTDAWKKWQLAYKRVDGDVIAPPVPPADSSDAPVDTAPPVVDITPPEVDTTPPMVDTTPPVIDTTPPVVDATPPVVDTTPPVVDATPPVVDTTPPVVDTTPPVVETTPPVVDTTPPVVDTTPPVADTTPPAVDTPLPVVDTTPGAAQPGTGGPSLFTPFALKLSELDALQSSEQIADRLTQAGIAADDGAIRQVKQLRQQIIRTSALASLPRVSFVLETNQLNKRLGDVRQLNEDAGLWIKTSRGRADYQQIRLKHTTVQFGLDHKQGRQLYGIMGSYTQGSGQGEGQLSERHTTGGIGLYYALIHEEGPFVDVIAKYLKTNQNYHLPNHLNIAAQGARSTSLLASVQAGWRQNLFNDRAFIEPSVEVVAGSTSGYTLHGGRNSVDVRVNASKPVYAKIGAAIGLNLQSDEQHAVAVSAGLFRLQNLRRGGSVDILNNSSPGDMLRNPVADDSRYLVNLSVNARLSANWRLYSQVESSFAGKLKHDYNGQFGVRYQF</sequence>
<keyword evidence="6" id="KW-0964">Secreted</keyword>
<keyword evidence="15" id="KW-0998">Cell outer membrane</keyword>
<dbReference type="PRINTS" id="PR00921">
    <property type="entry name" value="IGASERPTASE"/>
</dbReference>
<proteinExistence type="predicted"/>
<dbReference type="InterPro" id="IPR057393">
    <property type="entry name" value="PIC_HAP1_IgA0_b-sol2"/>
</dbReference>
<keyword evidence="14" id="KW-0865">Zymogen</keyword>
<dbReference type="PROSITE" id="PS51208">
    <property type="entry name" value="AUTOTRANSPORTER"/>
    <property type="match status" value="1"/>
</dbReference>
<evidence type="ECO:0000256" key="3">
    <source>
        <dbReference type="ARBA" id="ARBA00004571"/>
    </source>
</evidence>
<feature type="domain" description="Autotransporter" evidence="18">
    <location>
        <begin position="1508"/>
        <end position="1774"/>
    </location>
</feature>
<keyword evidence="17" id="KW-1133">Transmembrane helix</keyword>
<protein>
    <submittedName>
        <fullName evidence="20">Autotransporter outer membrane beta-barrel domain-containing protein</fullName>
    </submittedName>
</protein>
<keyword evidence="13 17" id="KW-0472">Membrane</keyword>
<evidence type="ECO:0000256" key="13">
    <source>
        <dbReference type="ARBA" id="ARBA00023136"/>
    </source>
</evidence>
<evidence type="ECO:0000256" key="9">
    <source>
        <dbReference type="ARBA" id="ARBA00022729"/>
    </source>
</evidence>
<keyword evidence="11" id="KW-0378">Hydrolase</keyword>
<evidence type="ECO:0000259" key="18">
    <source>
        <dbReference type="PROSITE" id="PS51208"/>
    </source>
</evidence>
<evidence type="ECO:0000256" key="15">
    <source>
        <dbReference type="ARBA" id="ARBA00023237"/>
    </source>
</evidence>
<evidence type="ECO:0000256" key="1">
    <source>
        <dbReference type="ARBA" id="ARBA00004241"/>
    </source>
</evidence>
<dbReference type="Gene3D" id="2.40.128.130">
    <property type="entry name" value="Autotransporter beta-domain"/>
    <property type="match status" value="1"/>
</dbReference>